<dbReference type="Ensembl" id="ENSGALT00010042619.1">
    <property type="protein sequence ID" value="ENSGALP00010025109.1"/>
    <property type="gene ID" value="ENSGALG00010017637.1"/>
</dbReference>
<protein>
    <submittedName>
        <fullName evidence="1">Uncharacterized protein</fullName>
    </submittedName>
</protein>
<evidence type="ECO:0000313" key="2">
    <source>
        <dbReference type="Proteomes" id="UP000000539"/>
    </source>
</evidence>
<keyword evidence="2" id="KW-1185">Reference proteome</keyword>
<proteinExistence type="predicted"/>
<sequence>CGSGAVRCRCSRCFCFPSKRRLRERPRVLPLLSVPEDAVLHAVPSGECRPLLQCAAFFLPPGARSAGGNACVRGGVRRAKKSHAVGSYLLA</sequence>
<name>A0A8V0YVL1_CHICK</name>
<evidence type="ECO:0000313" key="1">
    <source>
        <dbReference type="Ensembl" id="ENSGALP00010025109.1"/>
    </source>
</evidence>
<reference evidence="1" key="2">
    <citation type="submission" date="2025-08" db="UniProtKB">
        <authorList>
            <consortium name="Ensembl"/>
        </authorList>
    </citation>
    <scope>IDENTIFICATION</scope>
    <source>
        <strain evidence="1">broiler</strain>
    </source>
</reference>
<dbReference type="GeneTree" id="ENSGT01070000257163"/>
<dbReference type="AlphaFoldDB" id="A0A8V0YVL1"/>
<reference evidence="1" key="1">
    <citation type="submission" date="2020-11" db="EMBL/GenBank/DDBJ databases">
        <title>Gallus gallus (Chicken) genome, bGalGal1, GRCg7b, maternal haplotype autosomes + Z &amp; W.</title>
        <authorList>
            <person name="Warren W."/>
            <person name="Formenti G."/>
            <person name="Fedrigo O."/>
            <person name="Haase B."/>
            <person name="Mountcastle J."/>
            <person name="Balacco J."/>
            <person name="Tracey A."/>
            <person name="Schneider V."/>
            <person name="Okimoto R."/>
            <person name="Cheng H."/>
            <person name="Hawken R."/>
            <person name="Howe K."/>
            <person name="Jarvis E.D."/>
        </authorList>
    </citation>
    <scope>NUCLEOTIDE SEQUENCE [LARGE SCALE GENOMIC DNA]</scope>
    <source>
        <strain evidence="1">Broiler</strain>
    </source>
</reference>
<reference evidence="1" key="3">
    <citation type="submission" date="2025-09" db="UniProtKB">
        <authorList>
            <consortium name="Ensembl"/>
        </authorList>
    </citation>
    <scope>IDENTIFICATION</scope>
    <source>
        <strain evidence="1">broiler</strain>
    </source>
</reference>
<accession>A0A8V0YVL1</accession>
<organism evidence="1 2">
    <name type="scientific">Gallus gallus</name>
    <name type="common">Chicken</name>
    <dbReference type="NCBI Taxonomy" id="9031"/>
    <lineage>
        <taxon>Eukaryota</taxon>
        <taxon>Metazoa</taxon>
        <taxon>Chordata</taxon>
        <taxon>Craniata</taxon>
        <taxon>Vertebrata</taxon>
        <taxon>Euteleostomi</taxon>
        <taxon>Archelosauria</taxon>
        <taxon>Archosauria</taxon>
        <taxon>Dinosauria</taxon>
        <taxon>Saurischia</taxon>
        <taxon>Theropoda</taxon>
        <taxon>Coelurosauria</taxon>
        <taxon>Aves</taxon>
        <taxon>Neognathae</taxon>
        <taxon>Galloanserae</taxon>
        <taxon>Galliformes</taxon>
        <taxon>Phasianidae</taxon>
        <taxon>Phasianinae</taxon>
        <taxon>Gallus</taxon>
    </lineage>
</organism>
<dbReference type="Proteomes" id="UP000000539">
    <property type="component" value="Chromosome 14"/>
</dbReference>